<protein>
    <submittedName>
        <fullName evidence="2">Uncharacterized protein</fullName>
    </submittedName>
</protein>
<evidence type="ECO:0000256" key="1">
    <source>
        <dbReference type="SAM" id="Phobius"/>
    </source>
</evidence>
<dbReference type="KEGG" id="bcom:BAUCODRAFT_32790"/>
<accession>M2LRH9</accession>
<keyword evidence="1" id="KW-1133">Transmembrane helix</keyword>
<dbReference type="RefSeq" id="XP_007675179.1">
    <property type="nucleotide sequence ID" value="XM_007676989.1"/>
</dbReference>
<reference evidence="2 3" key="1">
    <citation type="journal article" date="2012" name="PLoS Pathog.">
        <title>Diverse lifestyles and strategies of plant pathogenesis encoded in the genomes of eighteen Dothideomycetes fungi.</title>
        <authorList>
            <person name="Ohm R.A."/>
            <person name="Feau N."/>
            <person name="Henrissat B."/>
            <person name="Schoch C.L."/>
            <person name="Horwitz B.A."/>
            <person name="Barry K.W."/>
            <person name="Condon B.J."/>
            <person name="Copeland A.C."/>
            <person name="Dhillon B."/>
            <person name="Glaser F."/>
            <person name="Hesse C.N."/>
            <person name="Kosti I."/>
            <person name="LaButti K."/>
            <person name="Lindquist E.A."/>
            <person name="Lucas S."/>
            <person name="Salamov A.A."/>
            <person name="Bradshaw R.E."/>
            <person name="Ciuffetti L."/>
            <person name="Hamelin R.C."/>
            <person name="Kema G.H.J."/>
            <person name="Lawrence C."/>
            <person name="Scott J.A."/>
            <person name="Spatafora J.W."/>
            <person name="Turgeon B.G."/>
            <person name="de Wit P.J.G.M."/>
            <person name="Zhong S."/>
            <person name="Goodwin S.B."/>
            <person name="Grigoriev I.V."/>
        </authorList>
    </citation>
    <scope>NUCLEOTIDE SEQUENCE [LARGE SCALE GENOMIC DNA]</scope>
    <source>
        <strain evidence="2 3">UAMH 10762</strain>
    </source>
</reference>
<dbReference type="AlphaFoldDB" id="M2LRH9"/>
<dbReference type="GeneID" id="19111866"/>
<keyword evidence="1" id="KW-0472">Membrane</keyword>
<dbReference type="Proteomes" id="UP000011761">
    <property type="component" value="Unassembled WGS sequence"/>
</dbReference>
<dbReference type="HOGENOM" id="CLU_2263265_0_0_1"/>
<evidence type="ECO:0000313" key="2">
    <source>
        <dbReference type="EMBL" id="EMC97047.1"/>
    </source>
</evidence>
<feature type="transmembrane region" description="Helical" evidence="1">
    <location>
        <begin position="25"/>
        <end position="46"/>
    </location>
</feature>
<evidence type="ECO:0000313" key="3">
    <source>
        <dbReference type="Proteomes" id="UP000011761"/>
    </source>
</evidence>
<proteinExistence type="predicted"/>
<organism evidence="2 3">
    <name type="scientific">Baudoinia panamericana (strain UAMH 10762)</name>
    <name type="common">Angels' share fungus</name>
    <name type="synonym">Baudoinia compniacensis (strain UAMH 10762)</name>
    <dbReference type="NCBI Taxonomy" id="717646"/>
    <lineage>
        <taxon>Eukaryota</taxon>
        <taxon>Fungi</taxon>
        <taxon>Dikarya</taxon>
        <taxon>Ascomycota</taxon>
        <taxon>Pezizomycotina</taxon>
        <taxon>Dothideomycetes</taxon>
        <taxon>Dothideomycetidae</taxon>
        <taxon>Mycosphaerellales</taxon>
        <taxon>Teratosphaeriaceae</taxon>
        <taxon>Baudoinia</taxon>
    </lineage>
</organism>
<dbReference type="EMBL" id="KB445554">
    <property type="protein sequence ID" value="EMC97047.1"/>
    <property type="molecule type" value="Genomic_DNA"/>
</dbReference>
<sequence length="103" mass="11344">MVGRQNMRRTPSVPAPLPMLPHKSVFAAVTVLTLFFYHLALTVLTLRVDPTPREVVTLLVPGSCSNLLNLAMVLSKGFCLHWSIPTRLACKRPAECYAITVLA</sequence>
<keyword evidence="3" id="KW-1185">Reference proteome</keyword>
<gene>
    <name evidence="2" type="ORF">BAUCODRAFT_32790</name>
</gene>
<name>M2LRH9_BAUPA</name>
<keyword evidence="1" id="KW-0812">Transmembrane</keyword>